<dbReference type="RefSeq" id="WP_037547174.1">
    <property type="nucleotide sequence ID" value="NZ_JNUP01000052.1"/>
</dbReference>
<protein>
    <submittedName>
        <fullName evidence="2">Uncharacterized protein</fullName>
    </submittedName>
</protein>
<proteinExistence type="predicted"/>
<evidence type="ECO:0000313" key="3">
    <source>
        <dbReference type="Proteomes" id="UP000029692"/>
    </source>
</evidence>
<gene>
    <name evidence="2" type="ORF">DC28_07065</name>
</gene>
<dbReference type="EMBL" id="JNUP01000052">
    <property type="protein sequence ID" value="KGE72416.1"/>
    <property type="molecule type" value="Genomic_DNA"/>
</dbReference>
<feature type="region of interest" description="Disordered" evidence="1">
    <location>
        <begin position="158"/>
        <end position="200"/>
    </location>
</feature>
<evidence type="ECO:0000256" key="1">
    <source>
        <dbReference type="SAM" id="MobiDB-lite"/>
    </source>
</evidence>
<comment type="caution">
    <text evidence="2">The sequence shown here is derived from an EMBL/GenBank/DDBJ whole genome shotgun (WGS) entry which is preliminary data.</text>
</comment>
<dbReference type="AlphaFoldDB" id="A0A098QXZ7"/>
<name>A0A098QXZ7_9SPIO</name>
<feature type="region of interest" description="Disordered" evidence="1">
    <location>
        <begin position="242"/>
        <end position="262"/>
    </location>
</feature>
<feature type="compositionally biased region" description="Gly residues" evidence="1">
    <location>
        <begin position="616"/>
        <end position="626"/>
    </location>
</feature>
<organism evidence="2 3">
    <name type="scientific">Spirochaeta lutea</name>
    <dbReference type="NCBI Taxonomy" id="1480694"/>
    <lineage>
        <taxon>Bacteria</taxon>
        <taxon>Pseudomonadati</taxon>
        <taxon>Spirochaetota</taxon>
        <taxon>Spirochaetia</taxon>
        <taxon>Spirochaetales</taxon>
        <taxon>Spirochaetaceae</taxon>
        <taxon>Spirochaeta</taxon>
    </lineage>
</organism>
<accession>A0A098QXZ7</accession>
<keyword evidence="3" id="KW-1185">Reference proteome</keyword>
<feature type="compositionally biased region" description="Gly residues" evidence="1">
    <location>
        <begin position="173"/>
        <end position="182"/>
    </location>
</feature>
<reference evidence="2 3" key="1">
    <citation type="submission" date="2014-05" db="EMBL/GenBank/DDBJ databases">
        <title>De novo Genome Sequence of Spirocheata sp.</title>
        <authorList>
            <person name="Shivani Y."/>
            <person name="Subhash Y."/>
            <person name="Tushar L."/>
            <person name="Sasikala C."/>
            <person name="Ramana C.V."/>
        </authorList>
    </citation>
    <scope>NUCLEOTIDE SEQUENCE [LARGE SCALE GENOMIC DNA]</scope>
    <source>
        <strain evidence="2 3">JC230</strain>
    </source>
</reference>
<sequence length="782" mass="84730">MFSLRQYITSPGYTGIRTIRWGVGLLVAVWLLHPQILSGQAVQPELWIPREILASEGPVRSGQSSLAMLRQKHSQDLLVFWAMEPKEFFTKKAAFMASLQDYQHAVDGILKSLVSIQPGTAPGGGDGQETRIGFWQWLYGRDVLPDWVASAVDAQLPLKSPTEPTSRSDTAGAGEGESGGIPGTLKGFPPRIEGAFPSGGDEDAQNLFRAAATWVNHLGESGDVLLQAGFAIAEGFALSAGSSRGSGREGAEGDGVSQESVPALSSRDFQNIMVQAGQVITRWGYPRGGILQWYYALPLIKALESPYTKILRWHPSWKAVRLYHWMLKTVDLLSQEAEASLRHGLSQGLLDMGGGWSDAWNPMISLTEGDWELLKRDQQDKYNGLVRRGGRIGAETQLHWRVIPGLFTRYTLLSLSAQEQPAGFLRSRDGIILEPGRRQLLLAADEEGYLTWSTYMEEVLGEAGLEDVLGPGVDSRISTLRWLRDLAEQGGRYLAGSAEEQLSFLLKFNNLCFPGQETLYISEVANTAAQTGIFLSLEAAAHLSRELGIEGFAHLDAADLDAADPDAADHPGGPGLTDDQGETASHAPPARDGWGTIRGDEAGDGKPSRGTNPGFPGSGTVPGGLRTGPTTDPAASSDGAGVQARGMTEPRFAALWVQFGPLLLQRTEGGDQINLLDRLLMGIRAGVRQILSDARPEDPLVVARLRVSDWILEQARWYVISPQQAVTALAMIWESPGSVPAVLESLHLATWGAEAGSWPPEAFAQDFWSWKALRSRKSGDGM</sequence>
<feature type="region of interest" description="Disordered" evidence="1">
    <location>
        <begin position="562"/>
        <end position="644"/>
    </location>
</feature>
<dbReference type="Proteomes" id="UP000029692">
    <property type="component" value="Unassembled WGS sequence"/>
</dbReference>
<dbReference type="STRING" id="1480694.DC28_07065"/>
<feature type="compositionally biased region" description="Basic and acidic residues" evidence="1">
    <location>
        <begin position="598"/>
        <end position="607"/>
    </location>
</feature>
<evidence type="ECO:0000313" key="2">
    <source>
        <dbReference type="EMBL" id="KGE72416.1"/>
    </source>
</evidence>